<comment type="caution">
    <text evidence="2">The sequence shown here is derived from an EMBL/GenBank/DDBJ whole genome shotgun (WGS) entry which is preliminary data.</text>
</comment>
<evidence type="ECO:0000256" key="1">
    <source>
        <dbReference type="SAM" id="MobiDB-lite"/>
    </source>
</evidence>
<protein>
    <recommendedName>
        <fullName evidence="4">Gfo/Idh/MocA-like oxidoreductase C-terminal domain-containing protein</fullName>
    </recommendedName>
</protein>
<evidence type="ECO:0008006" key="4">
    <source>
        <dbReference type="Google" id="ProtNLM"/>
    </source>
</evidence>
<sequence>MGQHVLDLIHHRDDLPFGAGGGDQEGVREAHLLRHVNGHDVRGLLVCSGLSGQFECGQGGLGNGHRHLGVDRSANGSDEWTQEGIGRNSESSGKDGGSGGGTAVRRRWRGSGRPRGSEPRSRPRSSGSARVRTIRRPGWSRVHARTVRPRDRAGLWERLSPASVRQGQPPASIRPLTSPPRSKRPAEPTARPGG</sequence>
<reference evidence="2 3" key="1">
    <citation type="submission" date="2024-09" db="EMBL/GenBank/DDBJ databases">
        <authorList>
            <person name="Sun Q."/>
            <person name="Mori K."/>
        </authorList>
    </citation>
    <scope>NUCLEOTIDE SEQUENCE [LARGE SCALE GENOMIC DNA]</scope>
    <source>
        <strain evidence="2 3">CCM 7609</strain>
    </source>
</reference>
<name>A0ABV5FTU7_9MICC</name>
<evidence type="ECO:0000313" key="3">
    <source>
        <dbReference type="Proteomes" id="UP001589575"/>
    </source>
</evidence>
<dbReference type="Proteomes" id="UP001589575">
    <property type="component" value="Unassembled WGS sequence"/>
</dbReference>
<accession>A0ABV5FTU7</accession>
<gene>
    <name evidence="2" type="ORF">ACFFX0_02410</name>
</gene>
<proteinExistence type="predicted"/>
<feature type="region of interest" description="Disordered" evidence="1">
    <location>
        <begin position="67"/>
        <end position="194"/>
    </location>
</feature>
<evidence type="ECO:0000313" key="2">
    <source>
        <dbReference type="EMBL" id="MFB9070106.1"/>
    </source>
</evidence>
<dbReference type="EMBL" id="JBHMFI010000001">
    <property type="protein sequence ID" value="MFB9070106.1"/>
    <property type="molecule type" value="Genomic_DNA"/>
</dbReference>
<keyword evidence="3" id="KW-1185">Reference proteome</keyword>
<organism evidence="2 3">
    <name type="scientific">Citricoccus parietis</name>
    <dbReference type="NCBI Taxonomy" id="592307"/>
    <lineage>
        <taxon>Bacteria</taxon>
        <taxon>Bacillati</taxon>
        <taxon>Actinomycetota</taxon>
        <taxon>Actinomycetes</taxon>
        <taxon>Micrococcales</taxon>
        <taxon>Micrococcaceae</taxon>
        <taxon>Citricoccus</taxon>
    </lineage>
</organism>